<dbReference type="InterPro" id="IPR021830">
    <property type="entry name" value="DUF3422"/>
</dbReference>
<keyword evidence="2" id="KW-1185">Reference proteome</keyword>
<dbReference type="Pfam" id="PF11902">
    <property type="entry name" value="DUF3422"/>
    <property type="match status" value="1"/>
</dbReference>
<dbReference type="EMBL" id="JBHLXP010000001">
    <property type="protein sequence ID" value="MFC0048045.1"/>
    <property type="molecule type" value="Genomic_DNA"/>
</dbReference>
<protein>
    <submittedName>
        <fullName evidence="1">DUF3422 family protein</fullName>
    </submittedName>
</protein>
<reference evidence="1 2" key="1">
    <citation type="submission" date="2024-09" db="EMBL/GenBank/DDBJ databases">
        <authorList>
            <person name="Sun Q."/>
            <person name="Mori K."/>
        </authorList>
    </citation>
    <scope>NUCLEOTIDE SEQUENCE [LARGE SCALE GENOMIC DNA]</scope>
    <source>
        <strain evidence="1 2">KCTC 23315</strain>
    </source>
</reference>
<proteinExistence type="predicted"/>
<comment type="caution">
    <text evidence="1">The sequence shown here is derived from an EMBL/GenBank/DDBJ whole genome shotgun (WGS) entry which is preliminary data.</text>
</comment>
<evidence type="ECO:0000313" key="1">
    <source>
        <dbReference type="EMBL" id="MFC0048045.1"/>
    </source>
</evidence>
<name>A0ABV6BB11_9GAMM</name>
<gene>
    <name evidence="1" type="ORF">ACFFJP_07060</name>
</gene>
<sequence>MLDLKNHPQRDLLEKELQQRFFPALQAPCRICHWMLTLSPASRSHEFQHLQQLAHQYGVALLDGDVDLNLDLGNVMLRWERHSEFSTYSFIKPGQSSGFEDPLSFLPSLDWFNPLPGQLFRVVQLQILTGAEQQTASTLFAAEHCMSSLLADGKARVWTDFRKHPEGAGRMLLLDDGLSPSALARLVQQLFDLGNYRKLSLLGWPISRQTLSQLHLLEQQLSDITQRIEQQQGSDEQLLREISQLSAQTEHLIANNSARLDASAAYYQLTLDRLKALREQQVDGMMTLQDFSERRLTPAFRTAQSVQSRQRSLSNRLGRSTELLRTRINLQLERQNTDLLASMDKRVRLQLSLQRAVERVSVVAISYYAIALVDKALESLHYWWPTLPLESCRSLSLPLVVLGVSFLLYRLHRHHQLSN</sequence>
<accession>A0ABV6BB11</accession>
<dbReference type="Proteomes" id="UP001589813">
    <property type="component" value="Unassembled WGS sequence"/>
</dbReference>
<organism evidence="1 2">
    <name type="scientific">Rheinheimera tilapiae</name>
    <dbReference type="NCBI Taxonomy" id="875043"/>
    <lineage>
        <taxon>Bacteria</taxon>
        <taxon>Pseudomonadati</taxon>
        <taxon>Pseudomonadota</taxon>
        <taxon>Gammaproteobacteria</taxon>
        <taxon>Chromatiales</taxon>
        <taxon>Chromatiaceae</taxon>
        <taxon>Rheinheimera</taxon>
    </lineage>
</organism>
<dbReference type="RefSeq" id="WP_377241868.1">
    <property type="nucleotide sequence ID" value="NZ_JBHLXP010000001.1"/>
</dbReference>
<evidence type="ECO:0000313" key="2">
    <source>
        <dbReference type="Proteomes" id="UP001589813"/>
    </source>
</evidence>